<evidence type="ECO:0000313" key="2">
    <source>
        <dbReference type="Proteomes" id="UP001140096"/>
    </source>
</evidence>
<proteinExistence type="predicted"/>
<reference evidence="1" key="1">
    <citation type="submission" date="2022-07" db="EMBL/GenBank/DDBJ databases">
        <title>Phylogenomic reconstructions and comparative analyses of Kickxellomycotina fungi.</title>
        <authorList>
            <person name="Reynolds N.K."/>
            <person name="Stajich J.E."/>
            <person name="Barry K."/>
            <person name="Grigoriev I.V."/>
            <person name="Crous P."/>
            <person name="Smith M.E."/>
        </authorList>
    </citation>
    <scope>NUCLEOTIDE SEQUENCE</scope>
    <source>
        <strain evidence="1">CBS 102833</strain>
    </source>
</reference>
<dbReference type="Proteomes" id="UP001140096">
    <property type="component" value="Unassembled WGS sequence"/>
</dbReference>
<dbReference type="EMBL" id="JANBUP010001515">
    <property type="protein sequence ID" value="KAJ2805211.1"/>
    <property type="molecule type" value="Genomic_DNA"/>
</dbReference>
<name>A0ACC1LD91_9FUNG</name>
<gene>
    <name evidence="1" type="primary">HGT20_2</name>
    <name evidence="1" type="ORF">H4S07_004070</name>
</gene>
<accession>A0ACC1LD91</accession>
<sequence>MLPRFGKAHSRCPGAKPRATAGNGGGSGLTVPRVFAVDLHDVDSDKFQDSRDAGFSSYVLTTVLLVSLSAMCIGWSLGIAGASKLTICLFQDEDTSSSVGEFPKHILFSESSWSVAIGILSVGGLVGALASGIVADSIGRRNTLVINNGFFLAGSVWMGTATTAVHFSLGRFVMGIGCGVASNVANTFVGEISPIGWRGFYGAFFHFALMLGILGTQIAAVLVNHMQWRAVVAIPGLLSLIQIAMLPLRVESPSYLIKARHVNEARHALLKLRSGFDVTAEWQECLASLDSSASNATMATLATTITTAADGVSSSSSSSSGGSPGKFAHPRVGCLSQSDASAEDASDSEVTVKSSAAMKAVAAKPAADSPTRKSVSGMWQMICGRTRDDLRHLIVCNMAVMCLQQLCGVYVVLFSDCSLAALLFDPESPLPTRWACIIACVAGIPAGILCMFKVDTLGRRPLLLISLGGMCACSALISVGLFYGPSSLVMASMFLCYFVFNMGVGAIPWFYISECTPAYARSAMTMLGCSVYWCLSIVIGLVVPAIERSSLSQWLFVIYGSISALGFLFVVLFVPETATRATADIVKEHSGSMHFVIKRRPRGSSQFFIGDRR</sequence>
<comment type="caution">
    <text evidence="1">The sequence shown here is derived from an EMBL/GenBank/DDBJ whole genome shotgun (WGS) entry which is preliminary data.</text>
</comment>
<protein>
    <submittedName>
        <fullName evidence="1">Bifunctional purine biosynthesis protein PurH</fullName>
    </submittedName>
</protein>
<keyword evidence="2" id="KW-1185">Reference proteome</keyword>
<evidence type="ECO:0000313" key="1">
    <source>
        <dbReference type="EMBL" id="KAJ2805211.1"/>
    </source>
</evidence>
<organism evidence="1 2">
    <name type="scientific">Coemansia furcata</name>
    <dbReference type="NCBI Taxonomy" id="417177"/>
    <lineage>
        <taxon>Eukaryota</taxon>
        <taxon>Fungi</taxon>
        <taxon>Fungi incertae sedis</taxon>
        <taxon>Zoopagomycota</taxon>
        <taxon>Kickxellomycotina</taxon>
        <taxon>Kickxellomycetes</taxon>
        <taxon>Kickxellales</taxon>
        <taxon>Kickxellaceae</taxon>
        <taxon>Coemansia</taxon>
    </lineage>
</organism>